<feature type="domain" description="FAS1" evidence="2">
    <location>
        <begin position="32"/>
        <end position="132"/>
    </location>
</feature>
<dbReference type="Gene3D" id="2.30.180.10">
    <property type="entry name" value="FAS1 domain"/>
    <property type="match status" value="1"/>
</dbReference>
<evidence type="ECO:0000259" key="2">
    <source>
        <dbReference type="PROSITE" id="PS50213"/>
    </source>
</evidence>
<dbReference type="PANTHER" id="PTHR10900">
    <property type="entry name" value="PERIOSTIN-RELATED"/>
    <property type="match status" value="1"/>
</dbReference>
<dbReference type="PROSITE" id="PS50213">
    <property type="entry name" value="FAS1"/>
    <property type="match status" value="1"/>
</dbReference>
<keyword evidence="1" id="KW-0732">Signal</keyword>
<feature type="signal peptide" evidence="1">
    <location>
        <begin position="1"/>
        <end position="21"/>
    </location>
</feature>
<feature type="chain" id="PRO_5045544934" evidence="1">
    <location>
        <begin position="22"/>
        <end position="132"/>
    </location>
</feature>
<dbReference type="SUPFAM" id="SSF82153">
    <property type="entry name" value="FAS1 domain"/>
    <property type="match status" value="1"/>
</dbReference>
<sequence>MKILKKLSILFLGLIMFTSCSDDDDVIEFVPTNTIVELAQATPQLSKLEAALLKFPDLVNLLSGSGNFTVFAPNNDAFDDLLTALGQTDINDIPEDVLKNVLQYHVFASAALEASAVTSGTITMVPTEKMLM</sequence>
<dbReference type="Pfam" id="PF02469">
    <property type="entry name" value="Fasciclin"/>
    <property type="match status" value="1"/>
</dbReference>
<reference evidence="3 4" key="1">
    <citation type="submission" date="2023-09" db="EMBL/GenBank/DDBJ databases">
        <title>Thalassobella suaedae gen. nov., sp. nov., a marine bacterium of the family Flavobacteriaceae isolated from a halophyte Suaeda japonica.</title>
        <authorList>
            <person name="Lee S.Y."/>
            <person name="Hwang C.Y."/>
        </authorList>
    </citation>
    <scope>NUCLEOTIDE SEQUENCE [LARGE SCALE GENOMIC DNA]</scope>
    <source>
        <strain evidence="3 4">HL-DH14</strain>
    </source>
</reference>
<dbReference type="PANTHER" id="PTHR10900:SF77">
    <property type="entry name" value="FI19380P1"/>
    <property type="match status" value="1"/>
</dbReference>
<evidence type="ECO:0000313" key="3">
    <source>
        <dbReference type="EMBL" id="WNH10135.1"/>
    </source>
</evidence>
<gene>
    <name evidence="3" type="ORF">RHP51_05420</name>
</gene>
<evidence type="ECO:0000256" key="1">
    <source>
        <dbReference type="SAM" id="SignalP"/>
    </source>
</evidence>
<dbReference type="EMBL" id="CP134537">
    <property type="protein sequence ID" value="WNH10135.1"/>
    <property type="molecule type" value="Genomic_DNA"/>
</dbReference>
<dbReference type="Proteomes" id="UP001302806">
    <property type="component" value="Chromosome"/>
</dbReference>
<dbReference type="PROSITE" id="PS51257">
    <property type="entry name" value="PROKAR_LIPOPROTEIN"/>
    <property type="match status" value="1"/>
</dbReference>
<accession>A0ABY9XW11</accession>
<dbReference type="InterPro" id="IPR000782">
    <property type="entry name" value="FAS1_domain"/>
</dbReference>
<protein>
    <submittedName>
        <fullName evidence="3">Fasciclin domain-containing protein</fullName>
    </submittedName>
</protein>
<proteinExistence type="predicted"/>
<name>A0ABY9XW11_9FLAO</name>
<dbReference type="RefSeq" id="WP_415866474.1">
    <property type="nucleotide sequence ID" value="NZ_CP134537.1"/>
</dbReference>
<dbReference type="InterPro" id="IPR050904">
    <property type="entry name" value="Adhesion/Biosynth-related"/>
</dbReference>
<organism evidence="3 4">
    <name type="scientific">Thalassobellus suaedae</name>
    <dbReference type="NCBI Taxonomy" id="3074124"/>
    <lineage>
        <taxon>Bacteria</taxon>
        <taxon>Pseudomonadati</taxon>
        <taxon>Bacteroidota</taxon>
        <taxon>Flavobacteriia</taxon>
        <taxon>Flavobacteriales</taxon>
        <taxon>Flavobacteriaceae</taxon>
        <taxon>Thalassobellus</taxon>
    </lineage>
</organism>
<dbReference type="InterPro" id="IPR036378">
    <property type="entry name" value="FAS1_dom_sf"/>
</dbReference>
<evidence type="ECO:0000313" key="4">
    <source>
        <dbReference type="Proteomes" id="UP001302806"/>
    </source>
</evidence>